<dbReference type="PANTHER" id="PTHR32089">
    <property type="entry name" value="METHYL-ACCEPTING CHEMOTAXIS PROTEIN MCPB"/>
    <property type="match status" value="1"/>
</dbReference>
<evidence type="ECO:0000313" key="11">
    <source>
        <dbReference type="EMBL" id="MCC2615196.1"/>
    </source>
</evidence>
<dbReference type="PROSITE" id="PS50885">
    <property type="entry name" value="HAMP"/>
    <property type="match status" value="1"/>
</dbReference>
<comment type="caution">
    <text evidence="11">The sequence shown here is derived from an EMBL/GenBank/DDBJ whole genome shotgun (WGS) entry which is preliminary data.</text>
</comment>
<dbReference type="SUPFAM" id="SSF58104">
    <property type="entry name" value="Methyl-accepting chemotaxis protein (MCP) signaling domain"/>
    <property type="match status" value="1"/>
</dbReference>
<dbReference type="Pfam" id="PF00015">
    <property type="entry name" value="MCPsignal"/>
    <property type="match status" value="1"/>
</dbReference>
<comment type="similarity">
    <text evidence="6">Belongs to the methyl-accepting chemotaxis (MCP) protein family.</text>
</comment>
<evidence type="ECO:0000256" key="1">
    <source>
        <dbReference type="ARBA" id="ARBA00004141"/>
    </source>
</evidence>
<dbReference type="Pfam" id="PF00672">
    <property type="entry name" value="HAMP"/>
    <property type="match status" value="1"/>
</dbReference>
<keyword evidence="5 7" id="KW-0807">Transducer</keyword>
<evidence type="ECO:0000259" key="9">
    <source>
        <dbReference type="PROSITE" id="PS50111"/>
    </source>
</evidence>
<evidence type="ECO:0000313" key="12">
    <source>
        <dbReference type="Proteomes" id="UP001520878"/>
    </source>
</evidence>
<keyword evidence="3 8" id="KW-1133">Transmembrane helix</keyword>
<organism evidence="11 12">
    <name type="scientific">Fluctibacter halophilus</name>
    <dbReference type="NCBI Taxonomy" id="226011"/>
    <lineage>
        <taxon>Bacteria</taxon>
        <taxon>Pseudomonadati</taxon>
        <taxon>Pseudomonadota</taxon>
        <taxon>Gammaproteobacteria</taxon>
        <taxon>Alteromonadales</taxon>
        <taxon>Alteromonadaceae</taxon>
        <taxon>Fluctibacter</taxon>
    </lineage>
</organism>
<dbReference type="PRINTS" id="PR00260">
    <property type="entry name" value="CHEMTRNSDUCR"/>
</dbReference>
<dbReference type="CDD" id="cd11386">
    <property type="entry name" value="MCP_signal"/>
    <property type="match status" value="1"/>
</dbReference>
<dbReference type="Proteomes" id="UP001520878">
    <property type="component" value="Unassembled WGS sequence"/>
</dbReference>
<keyword evidence="4 8" id="KW-0472">Membrane</keyword>
<dbReference type="PROSITE" id="PS50111">
    <property type="entry name" value="CHEMOTAXIS_TRANSDUC_2"/>
    <property type="match status" value="1"/>
</dbReference>
<dbReference type="PANTHER" id="PTHR32089:SF119">
    <property type="entry name" value="METHYL-ACCEPTING CHEMOTAXIS PROTEIN CTPL"/>
    <property type="match status" value="1"/>
</dbReference>
<dbReference type="InterPro" id="IPR004090">
    <property type="entry name" value="Chemotax_Me-accpt_rcpt"/>
</dbReference>
<evidence type="ECO:0000256" key="4">
    <source>
        <dbReference type="ARBA" id="ARBA00023136"/>
    </source>
</evidence>
<feature type="domain" description="Methyl-accepting transducer" evidence="9">
    <location>
        <begin position="501"/>
        <end position="737"/>
    </location>
</feature>
<evidence type="ECO:0000256" key="6">
    <source>
        <dbReference type="ARBA" id="ARBA00029447"/>
    </source>
</evidence>
<evidence type="ECO:0000256" key="5">
    <source>
        <dbReference type="ARBA" id="ARBA00023224"/>
    </source>
</evidence>
<feature type="transmembrane region" description="Helical" evidence="8">
    <location>
        <begin position="418"/>
        <end position="441"/>
    </location>
</feature>
<dbReference type="EMBL" id="JAJEWP010000001">
    <property type="protein sequence ID" value="MCC2615196.1"/>
    <property type="molecule type" value="Genomic_DNA"/>
</dbReference>
<dbReference type="SMART" id="SM00283">
    <property type="entry name" value="MA"/>
    <property type="match status" value="1"/>
</dbReference>
<evidence type="ECO:0000256" key="3">
    <source>
        <dbReference type="ARBA" id="ARBA00022989"/>
    </source>
</evidence>
<evidence type="ECO:0000256" key="7">
    <source>
        <dbReference type="PROSITE-ProRule" id="PRU00284"/>
    </source>
</evidence>
<dbReference type="CDD" id="cd06225">
    <property type="entry name" value="HAMP"/>
    <property type="match status" value="1"/>
</dbReference>
<keyword evidence="2 8" id="KW-0812">Transmembrane</keyword>
<protein>
    <submittedName>
        <fullName evidence="11">Methyl-accepting chemotaxis protein</fullName>
    </submittedName>
</protein>
<evidence type="ECO:0000259" key="10">
    <source>
        <dbReference type="PROSITE" id="PS50885"/>
    </source>
</evidence>
<feature type="domain" description="HAMP" evidence="10">
    <location>
        <begin position="442"/>
        <end position="496"/>
    </location>
</feature>
<evidence type="ECO:0000256" key="2">
    <source>
        <dbReference type="ARBA" id="ARBA00022692"/>
    </source>
</evidence>
<reference evidence="11 12" key="1">
    <citation type="submission" date="2021-10" db="EMBL/GenBank/DDBJ databases">
        <title>Draft genome of Aestuariibacter halophilus JC2043.</title>
        <authorList>
            <person name="Emsley S.A."/>
            <person name="Pfannmuller K.M."/>
            <person name="Ushijima B."/>
            <person name="Saw J.H."/>
            <person name="Videau P."/>
        </authorList>
    </citation>
    <scope>NUCLEOTIDE SEQUENCE [LARGE SCALE GENOMIC DNA]</scope>
    <source>
        <strain evidence="11 12">JC2043</strain>
    </source>
</reference>
<sequence>MSLKLRLLVSVISLVVVTILMMAVVSVNVAVDASTEALENAARERLLVQNVQTSESLSEYFATIEKQVRSKSFSLDTQQAAQAFVQAYQQYANQRGTLSSAERNRLADYYDNDFSQHYASLNPRTLQGASQVLSRLSDAALALQHDFIAASSFPLGGKDGLVALNNGSAYDQAHQRYHPSLQHFLNEFGYYDIFIADAQSGDIVYSVYKELDFATNIVTGPYAGSGIGEAFKRARQLNNPDDVVFSSFEDYRPSYDALAGFAASPIQVDGRTVAILIFQMPMDHISAIMTHSNKWQEKGYGASGETYLVDEDSVLLSESRFFVEDKANYLAAIRGKYPAEAKRIDERNTSVGIQPVRSESSRRALEGNSGFMLVKDYRDVEVYSAYSPISLGKHRFALLAEIDVSEALAPAEALSRELFVSALLETIVLLTIAVVVVLWLARLLTQPLDRLGEMCEALAQGEGDLTVQLEASKIPEINRISHAFNQFIGQVRDIISMVKSDADTLASSAEELSAITLQSENTATQQRDQTAMVATAMEQFSASINEVSRSMVDTRDHSLNAQKSLHENMERAGMAAQNIKLLVQLIGDSSTVISSLKSEVEQITSALNVITSLADQTNLLALNAAIEAARAGEAGRGFSVVADEVRALATRSQESTVEISRIVDGMVKSSERSVERMERASRAADGGIHLVDLVNTAMNELEANLKVVLEMAETVAAASEQQNTTSASVLENVNNINELATDAQQGASQTSASSNELSRIASRTQELVARFKV</sequence>
<accession>A0ABS8G7I3</accession>
<dbReference type="SMART" id="SM00304">
    <property type="entry name" value="HAMP"/>
    <property type="match status" value="1"/>
</dbReference>
<evidence type="ECO:0000256" key="8">
    <source>
        <dbReference type="SAM" id="Phobius"/>
    </source>
</evidence>
<dbReference type="RefSeq" id="WP_229157105.1">
    <property type="nucleotide sequence ID" value="NZ_JAJEWP010000001.1"/>
</dbReference>
<comment type="subcellular location">
    <subcellularLocation>
        <location evidence="1">Membrane</location>
        <topology evidence="1">Multi-pass membrane protein</topology>
    </subcellularLocation>
</comment>
<name>A0ABS8G7I3_9ALTE</name>
<dbReference type="InterPro" id="IPR003660">
    <property type="entry name" value="HAMP_dom"/>
</dbReference>
<dbReference type="Gene3D" id="1.10.287.950">
    <property type="entry name" value="Methyl-accepting chemotaxis protein"/>
    <property type="match status" value="1"/>
</dbReference>
<proteinExistence type="inferred from homology"/>
<dbReference type="Gene3D" id="3.30.450.20">
    <property type="entry name" value="PAS domain"/>
    <property type="match status" value="1"/>
</dbReference>
<gene>
    <name evidence="11" type="ORF">LJ739_02930</name>
</gene>
<dbReference type="InterPro" id="IPR004089">
    <property type="entry name" value="MCPsignal_dom"/>
</dbReference>
<keyword evidence="12" id="KW-1185">Reference proteome</keyword>